<dbReference type="GO" id="GO:0016853">
    <property type="term" value="F:isomerase activity"/>
    <property type="evidence" value="ECO:0007669"/>
    <property type="project" value="UniProtKB-KW"/>
</dbReference>
<keyword evidence="3" id="KW-1185">Reference proteome</keyword>
<accession>A0A2A9HHI8</accession>
<name>A0A2A9HHI8_TEPT2</name>
<reference evidence="2 3" key="1">
    <citation type="submission" date="2017-09" db="EMBL/GenBank/DDBJ databases">
        <title>Sequencing the genomes of two abundant thermophiles in Great Basin hot springs: Thermocrinis jamiesonii and novel Chloroflexi Thermoflexus hugenholtzii.</title>
        <authorList>
            <person name="Hedlund B."/>
        </authorList>
    </citation>
    <scope>NUCLEOTIDE SEQUENCE [LARGE SCALE GENOMIC DNA]</scope>
    <source>
        <strain evidence="2 3">G233</strain>
    </source>
</reference>
<evidence type="ECO:0000259" key="1">
    <source>
        <dbReference type="Pfam" id="PF02426"/>
    </source>
</evidence>
<protein>
    <submittedName>
        <fullName evidence="2">Muconolactone delta-isomerase</fullName>
    </submittedName>
</protein>
<comment type="caution">
    <text evidence="2">The sequence shown here is derived from an EMBL/GenBank/DDBJ whole genome shotgun (WGS) entry which is preliminary data.</text>
</comment>
<dbReference type="InterPro" id="IPR011008">
    <property type="entry name" value="Dimeric_a/b-barrel"/>
</dbReference>
<organism evidence="2 3">
    <name type="scientific">Tepidiforma thermophila (strain KCTC 52669 / CGMCC 1.13589 / G233)</name>
    <dbReference type="NCBI Taxonomy" id="2761530"/>
    <lineage>
        <taxon>Bacteria</taxon>
        <taxon>Bacillati</taxon>
        <taxon>Chloroflexota</taxon>
        <taxon>Tepidiformia</taxon>
        <taxon>Tepidiformales</taxon>
        <taxon>Tepidiformaceae</taxon>
        <taxon>Tepidiforma</taxon>
    </lineage>
</organism>
<dbReference type="RefSeq" id="WP_098503979.1">
    <property type="nucleotide sequence ID" value="NZ_PDJQ01000001.1"/>
</dbReference>
<dbReference type="AlphaFoldDB" id="A0A2A9HHI8"/>
<dbReference type="Gene3D" id="3.30.70.1060">
    <property type="entry name" value="Dimeric alpha+beta barrel"/>
    <property type="match status" value="1"/>
</dbReference>
<dbReference type="InterPro" id="IPR026029">
    <property type="entry name" value="MLI_dom"/>
</dbReference>
<dbReference type="EMBL" id="PDJQ01000001">
    <property type="protein sequence ID" value="PFG74602.1"/>
    <property type="molecule type" value="Genomic_DNA"/>
</dbReference>
<sequence>MLFSVRLVSRQPHDMPPEQWQALVSEQLRAVRAQYDQGKIRAIYREAGVGVLAIYDAADAREMDTLIASLPLARYFVETTVHALWDMVPSLPPA</sequence>
<dbReference type="Pfam" id="PF02426">
    <property type="entry name" value="MIase"/>
    <property type="match status" value="1"/>
</dbReference>
<evidence type="ECO:0000313" key="3">
    <source>
        <dbReference type="Proteomes" id="UP000223071"/>
    </source>
</evidence>
<gene>
    <name evidence="2" type="ORF">A9A59_1839</name>
</gene>
<proteinExistence type="predicted"/>
<dbReference type="Proteomes" id="UP000223071">
    <property type="component" value="Unassembled WGS sequence"/>
</dbReference>
<evidence type="ECO:0000313" key="2">
    <source>
        <dbReference type="EMBL" id="PFG74602.1"/>
    </source>
</evidence>
<feature type="domain" description="Muconolactone isomerase" evidence="1">
    <location>
        <begin position="1"/>
        <end position="84"/>
    </location>
</feature>
<dbReference type="SUPFAM" id="SSF54909">
    <property type="entry name" value="Dimeric alpha+beta barrel"/>
    <property type="match status" value="1"/>
</dbReference>
<keyword evidence="2" id="KW-0413">Isomerase</keyword>